<dbReference type="PaxDb" id="39947-A0A0P0Y1F3"/>
<dbReference type="Gramene" id="Os11t0236932-01">
    <property type="protein sequence ID" value="Os11t0236932-01"/>
    <property type="gene ID" value="Os11g0236932"/>
</dbReference>
<protein>
    <submittedName>
        <fullName evidence="3">Os11g0236932 protein</fullName>
    </submittedName>
</protein>
<reference evidence="3 4" key="2">
    <citation type="journal article" date="2013" name="Plant Cell Physiol.">
        <title>Rice Annotation Project Database (RAP-DB): an integrative and interactive database for rice genomics.</title>
        <authorList>
            <person name="Sakai H."/>
            <person name="Lee S.S."/>
            <person name="Tanaka T."/>
            <person name="Numa H."/>
            <person name="Kim J."/>
            <person name="Kawahara Y."/>
            <person name="Wakimoto H."/>
            <person name="Yang C.C."/>
            <person name="Iwamoto M."/>
            <person name="Abe T."/>
            <person name="Yamada Y."/>
            <person name="Muto A."/>
            <person name="Inokuchi H."/>
            <person name="Ikemura T."/>
            <person name="Matsumoto T."/>
            <person name="Sasaki T."/>
            <person name="Itoh T."/>
        </authorList>
    </citation>
    <scope>NUCLEOTIDE SEQUENCE [LARGE SCALE GENOMIC DNA]</scope>
    <source>
        <strain evidence="4">cv. Nipponbare</strain>
    </source>
</reference>
<reference evidence="3 4" key="3">
    <citation type="journal article" date="2013" name="Rice">
        <title>Improvement of the Oryza sativa Nipponbare reference genome using next generation sequence and optical map data.</title>
        <authorList>
            <person name="Kawahara Y."/>
            <person name="de la Bastide M."/>
            <person name="Hamilton J.P."/>
            <person name="Kanamori H."/>
            <person name="McCombie W.R."/>
            <person name="Ouyang S."/>
            <person name="Schwartz D.C."/>
            <person name="Tanaka T."/>
            <person name="Wu J."/>
            <person name="Zhou S."/>
            <person name="Childs K.L."/>
            <person name="Davidson R.M."/>
            <person name="Lin H."/>
            <person name="Quesada-Ocampo L."/>
            <person name="Vaillancourt B."/>
            <person name="Sakai H."/>
            <person name="Lee S.S."/>
            <person name="Kim J."/>
            <person name="Numa H."/>
            <person name="Itoh T."/>
            <person name="Buell C.R."/>
            <person name="Matsumoto T."/>
        </authorList>
    </citation>
    <scope>NUCLEOTIDE SEQUENCE [LARGE SCALE GENOMIC DNA]</scope>
    <source>
        <strain evidence="4">cv. Nipponbare</strain>
    </source>
</reference>
<dbReference type="AlphaFoldDB" id="A0A0P0Y1F3"/>
<feature type="signal peptide" evidence="2">
    <location>
        <begin position="1"/>
        <end position="32"/>
    </location>
</feature>
<dbReference type="EMBL" id="AP014967">
    <property type="protein sequence ID" value="BAT13358.1"/>
    <property type="molecule type" value="Genomic_DNA"/>
</dbReference>
<evidence type="ECO:0000313" key="4">
    <source>
        <dbReference type="Proteomes" id="UP000059680"/>
    </source>
</evidence>
<feature type="region of interest" description="Disordered" evidence="1">
    <location>
        <begin position="45"/>
        <end position="66"/>
    </location>
</feature>
<proteinExistence type="predicted"/>
<feature type="chain" id="PRO_5006057349" evidence="2">
    <location>
        <begin position="33"/>
        <end position="66"/>
    </location>
</feature>
<evidence type="ECO:0000256" key="1">
    <source>
        <dbReference type="SAM" id="MobiDB-lite"/>
    </source>
</evidence>
<sequence>MSIVHLRLPAASGVKLLLLAVLLLAVMHCGCAMAVQGGGGGWRRMLRGPVSTPGSPMPNGQPNHNG</sequence>
<reference evidence="4" key="1">
    <citation type="journal article" date="2005" name="Nature">
        <title>The map-based sequence of the rice genome.</title>
        <authorList>
            <consortium name="International rice genome sequencing project (IRGSP)"/>
            <person name="Matsumoto T."/>
            <person name="Wu J."/>
            <person name="Kanamori H."/>
            <person name="Katayose Y."/>
            <person name="Fujisawa M."/>
            <person name="Namiki N."/>
            <person name="Mizuno H."/>
            <person name="Yamamoto K."/>
            <person name="Antonio B.A."/>
            <person name="Baba T."/>
            <person name="Sakata K."/>
            <person name="Nagamura Y."/>
            <person name="Aoki H."/>
            <person name="Arikawa K."/>
            <person name="Arita K."/>
            <person name="Bito T."/>
            <person name="Chiden Y."/>
            <person name="Fujitsuka N."/>
            <person name="Fukunaka R."/>
            <person name="Hamada M."/>
            <person name="Harada C."/>
            <person name="Hayashi A."/>
            <person name="Hijishita S."/>
            <person name="Honda M."/>
            <person name="Hosokawa S."/>
            <person name="Ichikawa Y."/>
            <person name="Idonuma A."/>
            <person name="Iijima M."/>
            <person name="Ikeda M."/>
            <person name="Ikeno M."/>
            <person name="Ito K."/>
            <person name="Ito S."/>
            <person name="Ito T."/>
            <person name="Ito Y."/>
            <person name="Ito Y."/>
            <person name="Iwabuchi A."/>
            <person name="Kamiya K."/>
            <person name="Karasawa W."/>
            <person name="Kurita K."/>
            <person name="Katagiri S."/>
            <person name="Kikuta A."/>
            <person name="Kobayashi H."/>
            <person name="Kobayashi N."/>
            <person name="Machita K."/>
            <person name="Maehara T."/>
            <person name="Masukawa M."/>
            <person name="Mizubayashi T."/>
            <person name="Mukai Y."/>
            <person name="Nagasaki H."/>
            <person name="Nagata Y."/>
            <person name="Naito S."/>
            <person name="Nakashima M."/>
            <person name="Nakama Y."/>
            <person name="Nakamichi Y."/>
            <person name="Nakamura M."/>
            <person name="Meguro A."/>
            <person name="Negishi M."/>
            <person name="Ohta I."/>
            <person name="Ohta T."/>
            <person name="Okamoto M."/>
            <person name="Ono N."/>
            <person name="Saji S."/>
            <person name="Sakaguchi M."/>
            <person name="Sakai K."/>
            <person name="Shibata M."/>
            <person name="Shimokawa T."/>
            <person name="Song J."/>
            <person name="Takazaki Y."/>
            <person name="Terasawa K."/>
            <person name="Tsugane M."/>
            <person name="Tsuji K."/>
            <person name="Ueda S."/>
            <person name="Waki K."/>
            <person name="Yamagata H."/>
            <person name="Yamamoto M."/>
            <person name="Yamamoto S."/>
            <person name="Yamane H."/>
            <person name="Yoshiki S."/>
            <person name="Yoshihara R."/>
            <person name="Yukawa K."/>
            <person name="Zhong H."/>
            <person name="Yano M."/>
            <person name="Yuan Q."/>
            <person name="Ouyang S."/>
            <person name="Liu J."/>
            <person name="Jones K.M."/>
            <person name="Gansberger K."/>
            <person name="Moffat K."/>
            <person name="Hill J."/>
            <person name="Bera J."/>
            <person name="Fadrosh D."/>
            <person name="Jin S."/>
            <person name="Johri S."/>
            <person name="Kim M."/>
            <person name="Overton L."/>
            <person name="Reardon M."/>
            <person name="Tsitrin T."/>
            <person name="Vuong H."/>
            <person name="Weaver B."/>
            <person name="Ciecko A."/>
            <person name="Tallon L."/>
            <person name="Jackson J."/>
            <person name="Pai G."/>
            <person name="Aken S.V."/>
            <person name="Utterback T."/>
            <person name="Reidmuller S."/>
            <person name="Feldblyum T."/>
            <person name="Hsiao J."/>
            <person name="Zismann V."/>
            <person name="Iobst S."/>
            <person name="de Vazeille A.R."/>
            <person name="Buell C.R."/>
            <person name="Ying K."/>
            <person name="Li Y."/>
            <person name="Lu T."/>
            <person name="Huang Y."/>
            <person name="Zhao Q."/>
            <person name="Feng Q."/>
            <person name="Zhang L."/>
            <person name="Zhu J."/>
            <person name="Weng Q."/>
            <person name="Mu J."/>
            <person name="Lu Y."/>
            <person name="Fan D."/>
            <person name="Liu Y."/>
            <person name="Guan J."/>
            <person name="Zhang Y."/>
            <person name="Yu S."/>
            <person name="Liu X."/>
            <person name="Zhang Y."/>
            <person name="Hong G."/>
            <person name="Han B."/>
            <person name="Choisne N."/>
            <person name="Demange N."/>
            <person name="Orjeda G."/>
            <person name="Samain S."/>
            <person name="Cattolico L."/>
            <person name="Pelletier E."/>
            <person name="Couloux A."/>
            <person name="Segurens B."/>
            <person name="Wincker P."/>
            <person name="D'Hont A."/>
            <person name="Scarpelli C."/>
            <person name="Weissenbach J."/>
            <person name="Salanoubat M."/>
            <person name="Quetier F."/>
            <person name="Yu Y."/>
            <person name="Kim H.R."/>
            <person name="Rambo T."/>
            <person name="Currie J."/>
            <person name="Collura K."/>
            <person name="Luo M."/>
            <person name="Yang T."/>
            <person name="Ammiraju J.S.S."/>
            <person name="Engler F."/>
            <person name="Soderlund C."/>
            <person name="Wing R.A."/>
            <person name="Palmer L.E."/>
            <person name="de la Bastide M."/>
            <person name="Spiegel L."/>
            <person name="Nascimento L."/>
            <person name="Zutavern T."/>
            <person name="O'Shaughnessy A."/>
            <person name="Dike S."/>
            <person name="Dedhia N."/>
            <person name="Preston R."/>
            <person name="Balija V."/>
            <person name="McCombie W.R."/>
            <person name="Chow T."/>
            <person name="Chen H."/>
            <person name="Chung M."/>
            <person name="Chen C."/>
            <person name="Shaw J."/>
            <person name="Wu H."/>
            <person name="Hsiao K."/>
            <person name="Chao Y."/>
            <person name="Chu M."/>
            <person name="Cheng C."/>
            <person name="Hour A."/>
            <person name="Lee P."/>
            <person name="Lin S."/>
            <person name="Lin Y."/>
            <person name="Liou J."/>
            <person name="Liu S."/>
            <person name="Hsing Y."/>
            <person name="Raghuvanshi S."/>
            <person name="Mohanty A."/>
            <person name="Bharti A.K."/>
            <person name="Gaur A."/>
            <person name="Gupta V."/>
            <person name="Kumar D."/>
            <person name="Ravi V."/>
            <person name="Vij S."/>
            <person name="Kapur A."/>
            <person name="Khurana P."/>
            <person name="Khurana P."/>
            <person name="Khurana J.P."/>
            <person name="Tyagi A.K."/>
            <person name="Gaikwad K."/>
            <person name="Singh A."/>
            <person name="Dalal V."/>
            <person name="Srivastava S."/>
            <person name="Dixit A."/>
            <person name="Pal A.K."/>
            <person name="Ghazi I.A."/>
            <person name="Yadav M."/>
            <person name="Pandit A."/>
            <person name="Bhargava A."/>
            <person name="Sureshbabu K."/>
            <person name="Batra K."/>
            <person name="Sharma T.R."/>
            <person name="Mohapatra T."/>
            <person name="Singh N.K."/>
            <person name="Messing J."/>
            <person name="Nelson A.B."/>
            <person name="Fuks G."/>
            <person name="Kavchok S."/>
            <person name="Keizer G."/>
            <person name="Linton E."/>
            <person name="Llaca V."/>
            <person name="Song R."/>
            <person name="Tanyolac B."/>
            <person name="Young S."/>
            <person name="Ho-Il K."/>
            <person name="Hahn J.H."/>
            <person name="Sangsakoo G."/>
            <person name="Vanavichit A."/>
            <person name="de Mattos Luiz.A.T."/>
            <person name="Zimmer P.D."/>
            <person name="Malone G."/>
            <person name="Dellagostin O."/>
            <person name="de Oliveira A.C."/>
            <person name="Bevan M."/>
            <person name="Bancroft I."/>
            <person name="Minx P."/>
            <person name="Cordum H."/>
            <person name="Wilson R."/>
            <person name="Cheng Z."/>
            <person name="Jin W."/>
            <person name="Jiang J."/>
            <person name="Leong S.A."/>
            <person name="Iwama H."/>
            <person name="Gojobori T."/>
            <person name="Itoh T."/>
            <person name="Niimura Y."/>
            <person name="Fujii Y."/>
            <person name="Habara T."/>
            <person name="Sakai H."/>
            <person name="Sato Y."/>
            <person name="Wilson G."/>
            <person name="Kumar K."/>
            <person name="McCouch S."/>
            <person name="Juretic N."/>
            <person name="Hoen D."/>
            <person name="Wright S."/>
            <person name="Bruskiewich R."/>
            <person name="Bureau T."/>
            <person name="Miyao A."/>
            <person name="Hirochika H."/>
            <person name="Nishikawa T."/>
            <person name="Kadowaki K."/>
            <person name="Sugiura M."/>
            <person name="Burr B."/>
            <person name="Sasaki T."/>
        </authorList>
    </citation>
    <scope>NUCLEOTIDE SEQUENCE [LARGE SCALE GENOMIC DNA]</scope>
    <source>
        <strain evidence="4">cv. Nipponbare</strain>
    </source>
</reference>
<keyword evidence="2" id="KW-0732">Signal</keyword>
<accession>A0A0P0Y1F3</accession>
<dbReference type="Proteomes" id="UP000059680">
    <property type="component" value="Chromosome 11"/>
</dbReference>
<dbReference type="InParanoid" id="A0A0P0Y1F3"/>
<dbReference type="OMA" id="MHCGCAA"/>
<evidence type="ECO:0000313" key="3">
    <source>
        <dbReference type="EMBL" id="BAT13358.1"/>
    </source>
</evidence>
<organism evidence="3 4">
    <name type="scientific">Oryza sativa subsp. japonica</name>
    <name type="common">Rice</name>
    <dbReference type="NCBI Taxonomy" id="39947"/>
    <lineage>
        <taxon>Eukaryota</taxon>
        <taxon>Viridiplantae</taxon>
        <taxon>Streptophyta</taxon>
        <taxon>Embryophyta</taxon>
        <taxon>Tracheophyta</taxon>
        <taxon>Spermatophyta</taxon>
        <taxon>Magnoliopsida</taxon>
        <taxon>Liliopsida</taxon>
        <taxon>Poales</taxon>
        <taxon>Poaceae</taxon>
        <taxon>BOP clade</taxon>
        <taxon>Oryzoideae</taxon>
        <taxon>Oryzeae</taxon>
        <taxon>Oryzinae</taxon>
        <taxon>Oryza</taxon>
        <taxon>Oryza sativa</taxon>
    </lineage>
</organism>
<name>A0A0P0Y1F3_ORYSJ</name>
<evidence type="ECO:0000256" key="2">
    <source>
        <dbReference type="SAM" id="SignalP"/>
    </source>
</evidence>
<keyword evidence="4" id="KW-1185">Reference proteome</keyword>
<gene>
    <name evidence="3" type="ordered locus">Os11g0236932</name>
    <name evidence="3" type="ORF">OSNPB_110236932</name>
</gene>
<feature type="compositionally biased region" description="Polar residues" evidence="1">
    <location>
        <begin position="52"/>
        <end position="66"/>
    </location>
</feature>